<accession>A0A3B0R311</accession>
<keyword evidence="6" id="KW-0406">Ion transport</keyword>
<dbReference type="GO" id="GO:0006826">
    <property type="term" value="P:iron ion transport"/>
    <property type="evidence" value="ECO:0007669"/>
    <property type="project" value="UniProtKB-KW"/>
</dbReference>
<evidence type="ECO:0000256" key="8">
    <source>
        <dbReference type="ARBA" id="ARBA00023136"/>
    </source>
</evidence>
<evidence type="ECO:0000313" key="12">
    <source>
        <dbReference type="EMBL" id="VAV86601.1"/>
    </source>
</evidence>
<dbReference type="SUPFAM" id="SSF56935">
    <property type="entry name" value="Porins"/>
    <property type="match status" value="1"/>
</dbReference>
<keyword evidence="4" id="KW-0812">Transmembrane</keyword>
<keyword evidence="9" id="KW-0998">Cell outer membrane</keyword>
<dbReference type="AlphaFoldDB" id="A0A3B0R311"/>
<dbReference type="GO" id="GO:0009279">
    <property type="term" value="C:cell outer membrane"/>
    <property type="evidence" value="ECO:0007669"/>
    <property type="project" value="UniProtKB-SubCell"/>
</dbReference>
<evidence type="ECO:0000259" key="10">
    <source>
        <dbReference type="Pfam" id="PF00593"/>
    </source>
</evidence>
<gene>
    <name evidence="12" type="ORF">MNBD_ALPHA02-2482</name>
</gene>
<keyword evidence="5" id="KW-0408">Iron</keyword>
<dbReference type="PROSITE" id="PS52016">
    <property type="entry name" value="TONB_DEPENDENT_REC_3"/>
    <property type="match status" value="1"/>
</dbReference>
<feature type="domain" description="TonB-dependent receptor plug" evidence="11">
    <location>
        <begin position="53"/>
        <end position="161"/>
    </location>
</feature>
<dbReference type="Pfam" id="PF00593">
    <property type="entry name" value="TonB_dep_Rec_b-barrel"/>
    <property type="match status" value="1"/>
</dbReference>
<sequence length="752" mass="81374">MRKYTKKITGFLSGVSLIGLYGGGFVSPSMAADEAGFSLEEIVVTAQKRAESLQDVPVAITALSVGAIERNRVVSIEGISRIATSVNWQQGLTASNSTVSMRGFGTNAFGVGVESSVAIVQDNVVLSRQNEAFGELFNLERVEVLRGPQGTLFGKNASAGVIHLITKGPSEELEGKADVFYGSFNETVVRGTVSGPLSDSGKVAGRISAFYKSVDGNILNKFDGKKLNGIRDSYGVRGKLAIEVNDKLSLMVIADYSKTKTDCCAEPIRSLPANTNAFGVGALNINDAVVGINVGPNNREVSLDAPTFGNYTSWGLSNEANYDLEGVTFTSITSYREWEEETNADIDWSPLKLFLSNGGKKTQKTFTQELRVASSTDDPLQWIFGMFYYNNRNVQDFNRDFGGGRGQFLDSTLAVDNYAAFGEVKYKFETGTQLIAGARWQKEELKYTAIVSRTGFNTADNPNIPNSFNDSDAMLKLGIQQDIGDDAMAYFTFSQGYKGQAVDLTTGLSAAKAALQPIAAERVDSYEVGLKAEFMDRRLSFNVAAFLSNFSNFQTQAFDDAALTFRILNAGEVRSKGIEVETLFAATEELTFIFNATFQNIEILNIVGTGCFPGQTEPQGCVSRQQSISGGTLPNAPDTKIFVGANYEAPVGNGDFIGYTSLNYSWQSEVQYSLNQNPLTIQDSYGTANFSIGVRNADTGLKITAFINNIFDKSYVTGLRAPGGIWGGSTGVVQQIPRTADRTYGVRVGYSF</sequence>
<dbReference type="Gene3D" id="2.40.170.20">
    <property type="entry name" value="TonB-dependent receptor, beta-barrel domain"/>
    <property type="match status" value="1"/>
</dbReference>
<dbReference type="EMBL" id="UOED01000011">
    <property type="protein sequence ID" value="VAV86601.1"/>
    <property type="molecule type" value="Genomic_DNA"/>
</dbReference>
<organism evidence="12">
    <name type="scientific">hydrothermal vent metagenome</name>
    <dbReference type="NCBI Taxonomy" id="652676"/>
    <lineage>
        <taxon>unclassified sequences</taxon>
        <taxon>metagenomes</taxon>
        <taxon>ecological metagenomes</taxon>
    </lineage>
</organism>
<dbReference type="InterPro" id="IPR012910">
    <property type="entry name" value="Plug_dom"/>
</dbReference>
<keyword evidence="3" id="KW-0410">Iron transport</keyword>
<evidence type="ECO:0000256" key="6">
    <source>
        <dbReference type="ARBA" id="ARBA00023065"/>
    </source>
</evidence>
<dbReference type="Pfam" id="PF07715">
    <property type="entry name" value="Plug"/>
    <property type="match status" value="1"/>
</dbReference>
<keyword evidence="12" id="KW-0675">Receptor</keyword>
<evidence type="ECO:0000256" key="9">
    <source>
        <dbReference type="ARBA" id="ARBA00023237"/>
    </source>
</evidence>
<comment type="subcellular location">
    <subcellularLocation>
        <location evidence="1">Cell outer membrane</location>
        <topology evidence="1">Multi-pass membrane protein</topology>
    </subcellularLocation>
</comment>
<evidence type="ECO:0000256" key="3">
    <source>
        <dbReference type="ARBA" id="ARBA00022496"/>
    </source>
</evidence>
<keyword evidence="2" id="KW-0813">Transport</keyword>
<evidence type="ECO:0000256" key="4">
    <source>
        <dbReference type="ARBA" id="ARBA00022692"/>
    </source>
</evidence>
<dbReference type="PANTHER" id="PTHR32552">
    <property type="entry name" value="FERRICHROME IRON RECEPTOR-RELATED"/>
    <property type="match status" value="1"/>
</dbReference>
<keyword evidence="8" id="KW-0472">Membrane</keyword>
<evidence type="ECO:0000256" key="7">
    <source>
        <dbReference type="ARBA" id="ARBA00023077"/>
    </source>
</evidence>
<evidence type="ECO:0000256" key="1">
    <source>
        <dbReference type="ARBA" id="ARBA00004571"/>
    </source>
</evidence>
<dbReference type="InterPro" id="IPR036942">
    <property type="entry name" value="Beta-barrel_TonB_sf"/>
</dbReference>
<feature type="domain" description="TonB-dependent receptor-like beta-barrel" evidence="10">
    <location>
        <begin position="286"/>
        <end position="710"/>
    </location>
</feature>
<dbReference type="CDD" id="cd01347">
    <property type="entry name" value="ligand_gated_channel"/>
    <property type="match status" value="1"/>
</dbReference>
<reference evidence="12" key="1">
    <citation type="submission" date="2018-06" db="EMBL/GenBank/DDBJ databases">
        <authorList>
            <person name="Zhirakovskaya E."/>
        </authorList>
    </citation>
    <scope>NUCLEOTIDE SEQUENCE</scope>
</reference>
<dbReference type="InterPro" id="IPR039426">
    <property type="entry name" value="TonB-dep_rcpt-like"/>
</dbReference>
<dbReference type="InterPro" id="IPR000531">
    <property type="entry name" value="Beta-barrel_TonB"/>
</dbReference>
<keyword evidence="7" id="KW-0798">TonB box</keyword>
<evidence type="ECO:0000259" key="11">
    <source>
        <dbReference type="Pfam" id="PF07715"/>
    </source>
</evidence>
<proteinExistence type="predicted"/>
<name>A0A3B0R311_9ZZZZ</name>
<dbReference type="PANTHER" id="PTHR32552:SF81">
    <property type="entry name" value="TONB-DEPENDENT OUTER MEMBRANE RECEPTOR"/>
    <property type="match status" value="1"/>
</dbReference>
<protein>
    <submittedName>
        <fullName evidence="12">TonB-dependent receptor</fullName>
    </submittedName>
</protein>
<evidence type="ECO:0000256" key="5">
    <source>
        <dbReference type="ARBA" id="ARBA00023004"/>
    </source>
</evidence>
<evidence type="ECO:0000256" key="2">
    <source>
        <dbReference type="ARBA" id="ARBA00022448"/>
    </source>
</evidence>